<dbReference type="EC" id="5.4.99.25" evidence="5"/>
<dbReference type="InterPro" id="IPR032819">
    <property type="entry name" value="TruB_C"/>
</dbReference>
<dbReference type="CDD" id="cd21152">
    <property type="entry name" value="PUA_TruB_bacterial"/>
    <property type="match status" value="1"/>
</dbReference>
<dbReference type="Pfam" id="PF01509">
    <property type="entry name" value="TruB_N"/>
    <property type="match status" value="1"/>
</dbReference>
<evidence type="ECO:0000259" key="7">
    <source>
        <dbReference type="Pfam" id="PF09157"/>
    </source>
</evidence>
<keyword evidence="4 5" id="KW-0413">Isomerase</keyword>
<evidence type="ECO:0000256" key="2">
    <source>
        <dbReference type="ARBA" id="ARBA00005642"/>
    </source>
</evidence>
<name>A0ABV3TEB8_9GAMM</name>
<dbReference type="Proteomes" id="UP001556709">
    <property type="component" value="Unassembled WGS sequence"/>
</dbReference>
<evidence type="ECO:0000256" key="3">
    <source>
        <dbReference type="ARBA" id="ARBA00022694"/>
    </source>
</evidence>
<dbReference type="HAMAP" id="MF_01080">
    <property type="entry name" value="TruB_bact"/>
    <property type="match status" value="1"/>
</dbReference>
<gene>
    <name evidence="5 9" type="primary">truB</name>
    <name evidence="9" type="ORF">V6X73_04785</name>
</gene>
<organism evidence="9 10">
    <name type="scientific">Spiribacter pallidus</name>
    <dbReference type="NCBI Taxonomy" id="1987936"/>
    <lineage>
        <taxon>Bacteria</taxon>
        <taxon>Pseudomonadati</taxon>
        <taxon>Pseudomonadota</taxon>
        <taxon>Gammaproteobacteria</taxon>
        <taxon>Chromatiales</taxon>
        <taxon>Ectothiorhodospiraceae</taxon>
        <taxon>Spiribacter</taxon>
    </lineage>
</organism>
<comment type="catalytic activity">
    <reaction evidence="1 5">
        <text>uridine(55) in tRNA = pseudouridine(55) in tRNA</text>
        <dbReference type="Rhea" id="RHEA:42532"/>
        <dbReference type="Rhea" id="RHEA-COMP:10101"/>
        <dbReference type="Rhea" id="RHEA-COMP:10102"/>
        <dbReference type="ChEBI" id="CHEBI:65314"/>
        <dbReference type="ChEBI" id="CHEBI:65315"/>
        <dbReference type="EC" id="5.4.99.25"/>
    </reaction>
</comment>
<dbReference type="InterPro" id="IPR014780">
    <property type="entry name" value="tRNA_psdUridine_synth_TruB"/>
</dbReference>
<evidence type="ECO:0000256" key="1">
    <source>
        <dbReference type="ARBA" id="ARBA00000385"/>
    </source>
</evidence>
<feature type="domain" description="Pseudouridine synthase II N-terminal" evidence="6">
    <location>
        <begin position="32"/>
        <end position="179"/>
    </location>
</feature>
<dbReference type="Pfam" id="PF16198">
    <property type="entry name" value="TruB_C_2"/>
    <property type="match status" value="1"/>
</dbReference>
<evidence type="ECO:0000313" key="10">
    <source>
        <dbReference type="Proteomes" id="UP001556709"/>
    </source>
</evidence>
<feature type="active site" description="Nucleophile" evidence="5">
    <location>
        <position position="46"/>
    </location>
</feature>
<dbReference type="PANTHER" id="PTHR13767:SF2">
    <property type="entry name" value="PSEUDOURIDYLATE SYNTHASE TRUB1"/>
    <property type="match status" value="1"/>
</dbReference>
<dbReference type="Gene3D" id="2.30.130.10">
    <property type="entry name" value="PUA domain"/>
    <property type="match status" value="1"/>
</dbReference>
<evidence type="ECO:0000259" key="8">
    <source>
        <dbReference type="Pfam" id="PF16198"/>
    </source>
</evidence>
<proteinExistence type="inferred from homology"/>
<reference evidence="9 10" key="1">
    <citation type="submission" date="2024-02" db="EMBL/GenBank/DDBJ databases">
        <title>New especies of Spiribacter isolated from saline water.</title>
        <authorList>
            <person name="Leon M.J."/>
            <person name="De La Haba R."/>
            <person name="Sanchez-Porro C."/>
            <person name="Ventosa A."/>
        </authorList>
    </citation>
    <scope>NUCLEOTIDE SEQUENCE [LARGE SCALE GENOMIC DNA]</scope>
    <source>
        <strain evidence="10">ag22IC6-390</strain>
    </source>
</reference>
<evidence type="ECO:0000259" key="6">
    <source>
        <dbReference type="Pfam" id="PF01509"/>
    </source>
</evidence>
<dbReference type="GO" id="GO:0160148">
    <property type="term" value="F:tRNA pseudouridine(55) synthase activity"/>
    <property type="evidence" value="ECO:0007669"/>
    <property type="project" value="UniProtKB-EC"/>
</dbReference>
<feature type="domain" description="tRNA pseudouridylate synthase B C-terminal" evidence="8">
    <location>
        <begin position="180"/>
        <end position="240"/>
    </location>
</feature>
<dbReference type="Pfam" id="PF09157">
    <property type="entry name" value="TruB-C_2"/>
    <property type="match status" value="1"/>
</dbReference>
<accession>A0ABV3TEB8</accession>
<dbReference type="InterPro" id="IPR015947">
    <property type="entry name" value="PUA-like_sf"/>
</dbReference>
<dbReference type="InterPro" id="IPR015240">
    <property type="entry name" value="tRNA_sdUridine_synth_fam1_C"/>
</dbReference>
<protein>
    <recommendedName>
        <fullName evidence="5">tRNA pseudouridine synthase B</fullName>
        <ecNumber evidence="5">5.4.99.25</ecNumber>
    </recommendedName>
    <alternativeName>
        <fullName evidence="5">tRNA pseudouridine(55) synthase</fullName>
        <shortName evidence="5">Psi55 synthase</shortName>
    </alternativeName>
    <alternativeName>
        <fullName evidence="5">tRNA pseudouridylate synthase</fullName>
    </alternativeName>
    <alternativeName>
        <fullName evidence="5">tRNA-uridine isomerase</fullName>
    </alternativeName>
</protein>
<evidence type="ECO:0000256" key="5">
    <source>
        <dbReference type="HAMAP-Rule" id="MF_01080"/>
    </source>
</evidence>
<dbReference type="InterPro" id="IPR002501">
    <property type="entry name" value="PsdUridine_synth_N"/>
</dbReference>
<dbReference type="Gene3D" id="3.30.2350.10">
    <property type="entry name" value="Pseudouridine synthase"/>
    <property type="match status" value="1"/>
</dbReference>
<evidence type="ECO:0000256" key="4">
    <source>
        <dbReference type="ARBA" id="ARBA00023235"/>
    </source>
</evidence>
<evidence type="ECO:0000313" key="9">
    <source>
        <dbReference type="EMBL" id="MEX0469036.1"/>
    </source>
</evidence>
<dbReference type="SUPFAM" id="SSF55120">
    <property type="entry name" value="Pseudouridine synthase"/>
    <property type="match status" value="1"/>
</dbReference>
<dbReference type="CDD" id="cd02573">
    <property type="entry name" value="PseudoU_synth_EcTruB"/>
    <property type="match status" value="1"/>
</dbReference>
<dbReference type="InterPro" id="IPR020103">
    <property type="entry name" value="PsdUridine_synth_cat_dom_sf"/>
</dbReference>
<dbReference type="NCBIfam" id="TIGR00431">
    <property type="entry name" value="TruB"/>
    <property type="match status" value="1"/>
</dbReference>
<keyword evidence="10" id="KW-1185">Reference proteome</keyword>
<dbReference type="EMBL" id="JBAKFM010000002">
    <property type="protein sequence ID" value="MEX0469036.1"/>
    <property type="molecule type" value="Genomic_DNA"/>
</dbReference>
<keyword evidence="3 5" id="KW-0819">tRNA processing</keyword>
<comment type="caution">
    <text evidence="9">The sequence shown here is derived from an EMBL/GenBank/DDBJ whole genome shotgun (WGS) entry which is preliminary data.</text>
</comment>
<dbReference type="PANTHER" id="PTHR13767">
    <property type="entry name" value="TRNA-PSEUDOURIDINE SYNTHASE"/>
    <property type="match status" value="1"/>
</dbReference>
<feature type="domain" description="tRNA pseudouridine synthase II TruB subfamily 1 C-terminal" evidence="7">
    <location>
        <begin position="244"/>
        <end position="302"/>
    </location>
</feature>
<dbReference type="RefSeq" id="WP_367958740.1">
    <property type="nucleotide sequence ID" value="NZ_JBAKFH010000002.1"/>
</dbReference>
<comment type="function">
    <text evidence="5">Responsible for synthesis of pseudouridine from uracil-55 in the psi GC loop of transfer RNAs.</text>
</comment>
<comment type="similarity">
    <text evidence="2 5">Belongs to the pseudouridine synthase TruB family. Type 1 subfamily.</text>
</comment>
<dbReference type="InterPro" id="IPR036974">
    <property type="entry name" value="PUA_sf"/>
</dbReference>
<dbReference type="SUPFAM" id="SSF88697">
    <property type="entry name" value="PUA domain-like"/>
    <property type="match status" value="1"/>
</dbReference>
<sequence length="309" mass="33040">MARRRGRDIDGIILLDKPTGVTSNRALRRVAKLLDARKAGHTGSLDPLASGLLVLCFGEATKVSGWLLDADKRYTAMARLGVTTDSADADGAVLDRRPVADIDAQRLESILAAFRGPQQQIPPMFSALKHNGQRLHELARAGVEVDRPPRAVTINALDGELVDDDRLALAIDCSKGTYVRSLVADIGEALGCGAHVEALRRTALGPFVEPDMVSLEALEDAVGDTPGAWQEWLQPIDTALVDRPDVHLDATAARRFGHGQAVAAGRTDLPDKTLLRVYGPGRVLLGIATMDADGQAVPRRLLVQRHGGG</sequence>